<dbReference type="STRING" id="456900.A0A151IB25"/>
<proteinExistence type="predicted"/>
<dbReference type="CDD" id="cd00304">
    <property type="entry name" value="RT_like"/>
    <property type="match status" value="1"/>
</dbReference>
<keyword evidence="3" id="KW-1185">Reference proteome</keyword>
<accession>A0A151IB25</accession>
<dbReference type="InterPro" id="IPR000305">
    <property type="entry name" value="GIY-YIG_endonuc"/>
</dbReference>
<dbReference type="PANTHER" id="PTHR21301">
    <property type="entry name" value="REVERSE TRANSCRIPTASE"/>
    <property type="match status" value="1"/>
</dbReference>
<dbReference type="CDD" id="cd10442">
    <property type="entry name" value="GIY-YIG_PLEs"/>
    <property type="match status" value="1"/>
</dbReference>
<sequence>MESPLSPVVADIVMQDLEQFAIGLLPYHPLFYYRYVDDIILVVPSESIDYILNIFNSLHDRIQFTIEIGTEGKISFLDTTIIIKENCLIFDYYRKATFSGRYFNFHSNHPMCHKRGVVYDVVDKILRLCHPTFQHNNMIEAINTFLQNGYPLKFIFTTINNRIKFHINNTNTNTNNNIPKKFFTIPYVNNVSEKLIPIYNGTNMFHCKIAYTIPNTLKNYIKRGKDKLDHIHNQNVVYKISCENCDASYVGQTKRQLKTRLYEHVSDINKSSKSPSVVTDHRLKYNHNFKWDNVKILDIEPSYSKRLISEMVYIKKQIHGINKQNDTESLPDMYTNMIHLFLLLKFVYPCFSLFPPLTFYPNGIIPIVITKISTLFS</sequence>
<dbReference type="AlphaFoldDB" id="A0A151IB25"/>
<reference evidence="2 3" key="1">
    <citation type="submission" date="2016-03" db="EMBL/GenBank/DDBJ databases">
        <title>Cyphomyrmex costatus WGS genome.</title>
        <authorList>
            <person name="Nygaard S."/>
            <person name="Hu H."/>
            <person name="Boomsma J."/>
            <person name="Zhang G."/>
        </authorList>
    </citation>
    <scope>NUCLEOTIDE SEQUENCE [LARGE SCALE GENOMIC DNA]</scope>
    <source>
        <strain evidence="2">MS0001</strain>
        <tissue evidence="2">Whole body</tissue>
    </source>
</reference>
<evidence type="ECO:0000313" key="2">
    <source>
        <dbReference type="EMBL" id="KYM96847.1"/>
    </source>
</evidence>
<name>A0A151IB25_9HYME</name>
<dbReference type="SUPFAM" id="SSF82771">
    <property type="entry name" value="GIY-YIG endonuclease"/>
    <property type="match status" value="1"/>
</dbReference>
<gene>
    <name evidence="2" type="ORF">ALC62_12481</name>
</gene>
<dbReference type="Proteomes" id="UP000078542">
    <property type="component" value="Unassembled WGS sequence"/>
</dbReference>
<dbReference type="Gene3D" id="3.40.1440.10">
    <property type="entry name" value="GIY-YIG endonuclease"/>
    <property type="match status" value="1"/>
</dbReference>
<dbReference type="PROSITE" id="PS50164">
    <property type="entry name" value="GIY_YIG"/>
    <property type="match status" value="1"/>
</dbReference>
<dbReference type="InterPro" id="IPR058912">
    <property type="entry name" value="HTH_animal"/>
</dbReference>
<organism evidence="2 3">
    <name type="scientific">Cyphomyrmex costatus</name>
    <dbReference type="NCBI Taxonomy" id="456900"/>
    <lineage>
        <taxon>Eukaryota</taxon>
        <taxon>Metazoa</taxon>
        <taxon>Ecdysozoa</taxon>
        <taxon>Arthropoda</taxon>
        <taxon>Hexapoda</taxon>
        <taxon>Insecta</taxon>
        <taxon>Pterygota</taxon>
        <taxon>Neoptera</taxon>
        <taxon>Endopterygota</taxon>
        <taxon>Hymenoptera</taxon>
        <taxon>Apocrita</taxon>
        <taxon>Aculeata</taxon>
        <taxon>Formicoidea</taxon>
        <taxon>Formicidae</taxon>
        <taxon>Myrmicinae</taxon>
        <taxon>Cyphomyrmex</taxon>
    </lineage>
</organism>
<dbReference type="InterPro" id="IPR035901">
    <property type="entry name" value="GIY-YIG_endonuc_sf"/>
</dbReference>
<dbReference type="Pfam" id="PF26215">
    <property type="entry name" value="HTH_animal"/>
    <property type="match status" value="1"/>
</dbReference>
<evidence type="ECO:0000313" key="3">
    <source>
        <dbReference type="Proteomes" id="UP000078542"/>
    </source>
</evidence>
<evidence type="ECO:0000259" key="1">
    <source>
        <dbReference type="PROSITE" id="PS50164"/>
    </source>
</evidence>
<dbReference type="EMBL" id="KQ978131">
    <property type="protein sequence ID" value="KYM96847.1"/>
    <property type="molecule type" value="Genomic_DNA"/>
</dbReference>
<protein>
    <recommendedName>
        <fullName evidence="1">GIY-YIG domain-containing protein</fullName>
    </recommendedName>
</protein>
<feature type="domain" description="GIY-YIG" evidence="1">
    <location>
        <begin position="233"/>
        <end position="323"/>
    </location>
</feature>
<dbReference type="PANTHER" id="PTHR21301:SF10">
    <property type="entry name" value="REVERSE TRANSCRIPTASE DOMAIN-CONTAINING PROTEIN"/>
    <property type="match status" value="1"/>
</dbReference>